<organism evidence="1">
    <name type="scientific">marine sediment metagenome</name>
    <dbReference type="NCBI Taxonomy" id="412755"/>
    <lineage>
        <taxon>unclassified sequences</taxon>
        <taxon>metagenomes</taxon>
        <taxon>ecological metagenomes</taxon>
    </lineage>
</organism>
<evidence type="ECO:0000313" key="1">
    <source>
        <dbReference type="EMBL" id="GAH93441.1"/>
    </source>
</evidence>
<dbReference type="AlphaFoldDB" id="X1JFE6"/>
<dbReference type="EMBL" id="BARV01002556">
    <property type="protein sequence ID" value="GAH93441.1"/>
    <property type="molecule type" value="Genomic_DNA"/>
</dbReference>
<gene>
    <name evidence="1" type="ORF">S06H3_06545</name>
</gene>
<name>X1JFE6_9ZZZZ</name>
<reference evidence="1" key="1">
    <citation type="journal article" date="2014" name="Front. Microbiol.">
        <title>High frequency of phylogenetically diverse reductive dehalogenase-homologous genes in deep subseafloor sedimentary metagenomes.</title>
        <authorList>
            <person name="Kawai M."/>
            <person name="Futagami T."/>
            <person name="Toyoda A."/>
            <person name="Takaki Y."/>
            <person name="Nishi S."/>
            <person name="Hori S."/>
            <person name="Arai W."/>
            <person name="Tsubouchi T."/>
            <person name="Morono Y."/>
            <person name="Uchiyama I."/>
            <person name="Ito T."/>
            <person name="Fujiyama A."/>
            <person name="Inagaki F."/>
            <person name="Takami H."/>
        </authorList>
    </citation>
    <scope>NUCLEOTIDE SEQUENCE</scope>
    <source>
        <strain evidence="1">Expedition CK06-06</strain>
    </source>
</reference>
<sequence length="90" mass="10270">MNWEKHICEYGDHWYLPETDYVGNDETHASGSIINECPEDKGKEMCTVCRKTGKCVHFSDHRDVCTDDIDLSLCSKCLEMGIDVLLGKKK</sequence>
<protein>
    <submittedName>
        <fullName evidence="1">Uncharacterized protein</fullName>
    </submittedName>
</protein>
<comment type="caution">
    <text evidence="1">The sequence shown here is derived from an EMBL/GenBank/DDBJ whole genome shotgun (WGS) entry which is preliminary data.</text>
</comment>
<proteinExistence type="predicted"/>
<accession>X1JFE6</accession>